<comment type="caution">
    <text evidence="10">Lacks conserved residue(s) required for the propagation of feature annotation.</text>
</comment>
<dbReference type="Gene3D" id="3.40.50.620">
    <property type="entry name" value="HUPs"/>
    <property type="match status" value="2"/>
</dbReference>
<dbReference type="PANTHER" id="PTHR37940">
    <property type="entry name" value="LYSINE--TRNA LIGASE"/>
    <property type="match status" value="1"/>
</dbReference>
<dbReference type="Pfam" id="PF01921">
    <property type="entry name" value="tRNA-synt_1f"/>
    <property type="match status" value="1"/>
</dbReference>
<keyword evidence="7 10" id="KW-0648">Protein biosynthesis</keyword>
<evidence type="ECO:0000256" key="10">
    <source>
        <dbReference type="HAMAP-Rule" id="MF_00177"/>
    </source>
</evidence>
<evidence type="ECO:0000313" key="12">
    <source>
        <dbReference type="Proteomes" id="UP000050515"/>
    </source>
</evidence>
<keyword evidence="6 10" id="KW-0067">ATP-binding</keyword>
<dbReference type="SUPFAM" id="SSF52374">
    <property type="entry name" value="Nucleotidylyl transferase"/>
    <property type="match status" value="1"/>
</dbReference>
<gene>
    <name evidence="10" type="primary">lysS</name>
    <name evidence="11" type="ORF">SE19_07915</name>
</gene>
<dbReference type="EMBL" id="LJCQ01000356">
    <property type="protein sequence ID" value="KPV45892.1"/>
    <property type="molecule type" value="Genomic_DNA"/>
</dbReference>
<dbReference type="InterPro" id="IPR008925">
    <property type="entry name" value="aa_tRNA-synth_I_cd-bd_sf"/>
</dbReference>
<dbReference type="PANTHER" id="PTHR37940:SF1">
    <property type="entry name" value="LYSINE--TRNA LIGASE"/>
    <property type="match status" value="1"/>
</dbReference>
<protein>
    <recommendedName>
        <fullName evidence="10">Lysine--tRNA ligase</fullName>
        <ecNumber evidence="10">6.1.1.6</ecNumber>
    </recommendedName>
    <alternativeName>
        <fullName evidence="10">Lysyl-tRNA synthetase</fullName>
        <shortName evidence="10">LysRS</shortName>
    </alternativeName>
</protein>
<dbReference type="GO" id="GO:0004824">
    <property type="term" value="F:lysine-tRNA ligase activity"/>
    <property type="evidence" value="ECO:0007669"/>
    <property type="project" value="UniProtKB-UniRule"/>
</dbReference>
<dbReference type="HAMAP" id="MF_00177">
    <property type="entry name" value="Lys_tRNA_synth_class1"/>
    <property type="match status" value="1"/>
</dbReference>
<evidence type="ECO:0000256" key="2">
    <source>
        <dbReference type="ARBA" id="ARBA00005594"/>
    </source>
</evidence>
<dbReference type="GO" id="GO:0005524">
    <property type="term" value="F:ATP binding"/>
    <property type="evidence" value="ECO:0007669"/>
    <property type="project" value="UniProtKB-UniRule"/>
</dbReference>
<dbReference type="EC" id="6.1.1.6" evidence="10"/>
<evidence type="ECO:0000256" key="5">
    <source>
        <dbReference type="ARBA" id="ARBA00022741"/>
    </source>
</evidence>
<evidence type="ECO:0000256" key="6">
    <source>
        <dbReference type="ARBA" id="ARBA00022840"/>
    </source>
</evidence>
<dbReference type="Proteomes" id="UP000050515">
    <property type="component" value="Unassembled WGS sequence"/>
</dbReference>
<comment type="subcellular location">
    <subcellularLocation>
        <location evidence="1 10">Cytoplasm</location>
    </subcellularLocation>
</comment>
<dbReference type="AlphaFoldDB" id="A0A0P9EQK2"/>
<feature type="short sequence motif" description="'HIGH' region" evidence="10">
    <location>
        <begin position="25"/>
        <end position="33"/>
    </location>
</feature>
<keyword evidence="4 10" id="KW-0436">Ligase</keyword>
<keyword evidence="8 10" id="KW-0030">Aminoacyl-tRNA synthetase</keyword>
<sequence>MKLYWADSVVSNLTGDQLVSTGISPSGPIHVGNMREIITGDILYKASLDRGLKSRFIYLCDDLDPLRKVYPFLDSSYAKYVGVPLSYIPSPDGNGKYSDYFLKPFLETLQKINVNVEVISTTGLYKTGKLADAIDTAIKNRETIRKIMHEIAGYDLDESWYPYEPRCSKCGKINSSHVISYEYPYVHYKCEYCGNEGTSDIRTDDGKMPWRVEWPAKWYSLGVTIEPFGKDHAAAGGSYDTGKEIARQVFHINPPVPLMYERILLKGVGVMHSSTGISIPASEVVKFAPPEILRFLIAKNDPSRHIDFDPGLGLLNLIDDYEKIENAYFGLEKPNNENYKRIYEMSRIKILNAPEKINFRHIVNLIQIYKDDTSLLEALRRSGYNKEYIDQALRDEIETAKYWLDKYAPDNIKFSLSTKHIDLSEKEKTILSEFLNSVSGIEWTSENIHNVIYDIIGRNKIPPKDGFSLFYRVFIDRERGPRLGYFLANLDRNYVISRIKDLL</sequence>
<evidence type="ECO:0000256" key="8">
    <source>
        <dbReference type="ARBA" id="ARBA00023146"/>
    </source>
</evidence>
<organism evidence="11 12">
    <name type="scientific">Acidiplasma aeolicum</name>
    <dbReference type="NCBI Taxonomy" id="507754"/>
    <lineage>
        <taxon>Archaea</taxon>
        <taxon>Methanobacteriati</taxon>
        <taxon>Thermoplasmatota</taxon>
        <taxon>Thermoplasmata</taxon>
        <taxon>Thermoplasmatales</taxon>
        <taxon>Ferroplasmaceae</taxon>
        <taxon>Acidiplasma</taxon>
    </lineage>
</organism>
<dbReference type="GO" id="GO:0000049">
    <property type="term" value="F:tRNA binding"/>
    <property type="evidence" value="ECO:0007669"/>
    <property type="project" value="InterPro"/>
</dbReference>
<evidence type="ECO:0000256" key="9">
    <source>
        <dbReference type="ARBA" id="ARBA00048573"/>
    </source>
</evidence>
<dbReference type="Gene3D" id="1.10.10.350">
    <property type="match status" value="1"/>
</dbReference>
<proteinExistence type="inferred from homology"/>
<name>A0A0P9EQK2_9ARCH</name>
<evidence type="ECO:0000256" key="4">
    <source>
        <dbReference type="ARBA" id="ARBA00022598"/>
    </source>
</evidence>
<comment type="catalytic activity">
    <reaction evidence="9 10">
        <text>tRNA(Lys) + L-lysine + ATP = L-lysyl-tRNA(Lys) + AMP + diphosphate</text>
        <dbReference type="Rhea" id="RHEA:20792"/>
        <dbReference type="Rhea" id="RHEA-COMP:9696"/>
        <dbReference type="Rhea" id="RHEA-COMP:9697"/>
        <dbReference type="ChEBI" id="CHEBI:30616"/>
        <dbReference type="ChEBI" id="CHEBI:32551"/>
        <dbReference type="ChEBI" id="CHEBI:33019"/>
        <dbReference type="ChEBI" id="CHEBI:78442"/>
        <dbReference type="ChEBI" id="CHEBI:78529"/>
        <dbReference type="ChEBI" id="CHEBI:456215"/>
        <dbReference type="EC" id="6.1.1.6"/>
    </reaction>
</comment>
<dbReference type="InterPro" id="IPR020751">
    <property type="entry name" value="aa-tRNA-synth_I_codon-bd_sub2"/>
</dbReference>
<dbReference type="PROSITE" id="PS00178">
    <property type="entry name" value="AA_TRNA_LIGASE_I"/>
    <property type="match status" value="1"/>
</dbReference>
<accession>A0A0P9EQK2</accession>
<dbReference type="InterPro" id="IPR001412">
    <property type="entry name" value="aa-tRNA-synth_I_CS"/>
</dbReference>
<dbReference type="NCBIfam" id="TIGR00467">
    <property type="entry name" value="lysS_arch"/>
    <property type="match status" value="1"/>
</dbReference>
<dbReference type="PATRIC" id="fig|507754.4.peg.692"/>
<dbReference type="Gene3D" id="1.10.10.770">
    <property type="match status" value="1"/>
</dbReference>
<keyword evidence="5 10" id="KW-0547">Nucleotide-binding</keyword>
<dbReference type="GO" id="GO:0006430">
    <property type="term" value="P:lysyl-tRNA aminoacylation"/>
    <property type="evidence" value="ECO:0007669"/>
    <property type="project" value="UniProtKB-UniRule"/>
</dbReference>
<comment type="caution">
    <text evidence="11">The sequence shown here is derived from an EMBL/GenBank/DDBJ whole genome shotgun (WGS) entry which is preliminary data.</text>
</comment>
<keyword evidence="3 10" id="KW-0963">Cytoplasm</keyword>
<dbReference type="InterPro" id="IPR002904">
    <property type="entry name" value="Lys-tRNA-ligase"/>
</dbReference>
<dbReference type="GO" id="GO:0005737">
    <property type="term" value="C:cytoplasm"/>
    <property type="evidence" value="ECO:0007669"/>
    <property type="project" value="UniProtKB-SubCell"/>
</dbReference>
<evidence type="ECO:0000256" key="7">
    <source>
        <dbReference type="ARBA" id="ARBA00022917"/>
    </source>
</evidence>
<reference evidence="11 12" key="1">
    <citation type="submission" date="2015-09" db="EMBL/GenBank/DDBJ databases">
        <title>Draft genome sequence of Acidiplasma aeolicum DSM 18409.</title>
        <authorList>
            <person name="Hemp J."/>
        </authorList>
    </citation>
    <scope>NUCLEOTIDE SEQUENCE [LARGE SCALE GENOMIC DNA]</scope>
    <source>
        <strain evidence="11 12">V</strain>
    </source>
</reference>
<comment type="similarity">
    <text evidence="2 10">Belongs to the class-I aminoacyl-tRNA synthetase family.</text>
</comment>
<evidence type="ECO:0000313" key="11">
    <source>
        <dbReference type="EMBL" id="KPV45892.1"/>
    </source>
</evidence>
<dbReference type="InterPro" id="IPR014729">
    <property type="entry name" value="Rossmann-like_a/b/a_fold"/>
</dbReference>
<evidence type="ECO:0000256" key="3">
    <source>
        <dbReference type="ARBA" id="ARBA00022490"/>
    </source>
</evidence>
<evidence type="ECO:0000256" key="1">
    <source>
        <dbReference type="ARBA" id="ARBA00004496"/>
    </source>
</evidence>
<dbReference type="SUPFAM" id="SSF48163">
    <property type="entry name" value="An anticodon-binding domain of class I aminoacyl-tRNA synthetases"/>
    <property type="match status" value="1"/>
</dbReference>